<dbReference type="STRING" id="1121419.SAMN05443529_101130"/>
<protein>
    <submittedName>
        <fullName evidence="1">Type I phosphodiesterase / nucleotide pyrophosphatase</fullName>
    </submittedName>
</protein>
<keyword evidence="2" id="KW-1185">Reference proteome</keyword>
<dbReference type="AlphaFoldDB" id="A0A1G7RMN0"/>
<accession>A0A1G7RMN0</accession>
<sequence>MKKVILFVVDSLHPAVLGRILSEGNAPGFRFLVKHGTYIDRVVSSFPTMTPVATSSMITGTWPDRHGVPGFIWYNHQIKKVVDYGATWQSILKVGLEKVLRNLLQRLNEEHLSVLTPTLYEVLEAGGYSTGNINFFMHRAANNYQAKVPFPLALGTGFRLYNETVSGPKSLTLGQLVHPPFTGRRTAYPRGPLHRFGFNDTFSGRIAAQLVREGQQPDFMVVYFPDNDKYSHQHGPLRSGFSIEHADQQVSLILDEFGSWERALEENVVIITGDHAQSTVGLGKEYLINLDHSLKSFKRIKFTEEANDQEHHDIAICPNERMAFIYLLQREEEILPEVVGILAKDPRNAQITWKVSDNRYSIIQGGTEKQLFFSRGGSYQDVYGQSWLYEGDLTVVDAKETGTQFIEFGKFPDAFNRLITALEARDGRRIAVSAASGYEYFSAGAPIHPGGGSHGSLEEEDSTVPMIVAGIPVEGEHLRIIDLYPMILRHFGL</sequence>
<dbReference type="InterPro" id="IPR017850">
    <property type="entry name" value="Alkaline_phosphatase_core_sf"/>
</dbReference>
<reference evidence="2" key="1">
    <citation type="submission" date="2016-10" db="EMBL/GenBank/DDBJ databases">
        <authorList>
            <person name="Varghese N."/>
            <person name="Submissions S."/>
        </authorList>
    </citation>
    <scope>NUCLEOTIDE SEQUENCE [LARGE SCALE GENOMIC DNA]</scope>
    <source>
        <strain evidence="2">DSM 8344</strain>
    </source>
</reference>
<dbReference type="PANTHER" id="PTHR10151">
    <property type="entry name" value="ECTONUCLEOTIDE PYROPHOSPHATASE/PHOSPHODIESTERASE"/>
    <property type="match status" value="1"/>
</dbReference>
<dbReference type="EMBL" id="FNCP01000001">
    <property type="protein sequence ID" value="SDG11953.1"/>
    <property type="molecule type" value="Genomic_DNA"/>
</dbReference>
<evidence type="ECO:0000313" key="1">
    <source>
        <dbReference type="EMBL" id="SDG11953.1"/>
    </source>
</evidence>
<dbReference type="Pfam" id="PF01663">
    <property type="entry name" value="Phosphodiest"/>
    <property type="match status" value="1"/>
</dbReference>
<proteinExistence type="predicted"/>
<organism evidence="1 2">
    <name type="scientific">Desulfosporosinus hippei DSM 8344</name>
    <dbReference type="NCBI Taxonomy" id="1121419"/>
    <lineage>
        <taxon>Bacteria</taxon>
        <taxon>Bacillati</taxon>
        <taxon>Bacillota</taxon>
        <taxon>Clostridia</taxon>
        <taxon>Eubacteriales</taxon>
        <taxon>Desulfitobacteriaceae</taxon>
        <taxon>Desulfosporosinus</taxon>
    </lineage>
</organism>
<dbReference type="GO" id="GO:0016787">
    <property type="term" value="F:hydrolase activity"/>
    <property type="evidence" value="ECO:0007669"/>
    <property type="project" value="UniProtKB-ARBA"/>
</dbReference>
<dbReference type="SUPFAM" id="SSF53649">
    <property type="entry name" value="Alkaline phosphatase-like"/>
    <property type="match status" value="1"/>
</dbReference>
<dbReference type="PANTHER" id="PTHR10151:SF120">
    <property type="entry name" value="BIS(5'-ADENOSYL)-TRIPHOSPHATASE"/>
    <property type="match status" value="1"/>
</dbReference>
<gene>
    <name evidence="1" type="ORF">SAMN05443529_101130</name>
</gene>
<name>A0A1G7RMN0_9FIRM</name>
<dbReference type="Gene3D" id="3.40.720.10">
    <property type="entry name" value="Alkaline Phosphatase, subunit A"/>
    <property type="match status" value="1"/>
</dbReference>
<dbReference type="Proteomes" id="UP000198656">
    <property type="component" value="Unassembled WGS sequence"/>
</dbReference>
<dbReference type="RefSeq" id="WP_092328612.1">
    <property type="nucleotide sequence ID" value="NZ_FNCP01000001.1"/>
</dbReference>
<evidence type="ECO:0000313" key="2">
    <source>
        <dbReference type="Proteomes" id="UP000198656"/>
    </source>
</evidence>
<dbReference type="OrthoDB" id="2381338at2"/>
<dbReference type="InterPro" id="IPR002591">
    <property type="entry name" value="Phosphodiest/P_Trfase"/>
</dbReference>